<keyword evidence="5" id="KW-1185">Reference proteome</keyword>
<sequence length="470" mass="52838">METEIPSPKKSLVLAGGGMRVAYQAGVVLALEEAGLRFDHVDGTSGGIFNTAMLASGLRAKQMASNWRTLKLSGFVSFTRFRNYLNPFKINGFADADGIKNKVFPHLGINISKINAHTDFQTSFNVCNFLEKSVEAIPGEIVKQDHLLAGVSLPIFMPALQIDDTWYTDAVWIKDANLLEAVRQGSTDIWLVWAIGNTPTFLQGSFSQYVHMIEMSANGGLLEEYKQIELIKKLRKLEGDDTPIRLFVIKASIPLPLDPDFFFNKINARELINIGYSNAKDYLKAVPEGGEVLDESLTKNREPNYILNFRSCFSGSIKMENETVGVGFYLYFRFCEFGASHILEIYSSLEDQAKGEEQPCFSHSFSKTKSASQTKLVICGKVLSRDEFLDFEAETTMTNPVELLLGLNFKRLNFKLKRENGKLFGGGILSQNIFERIKAVFYSQVKSIFPQRIGINKRIDLIKNFIPYEI</sequence>
<evidence type="ECO:0000259" key="3">
    <source>
        <dbReference type="PROSITE" id="PS51635"/>
    </source>
</evidence>
<feature type="domain" description="PNPLA" evidence="3">
    <location>
        <begin position="12"/>
        <end position="183"/>
    </location>
</feature>
<feature type="active site" description="Nucleophile" evidence="2">
    <location>
        <position position="45"/>
    </location>
</feature>
<protein>
    <submittedName>
        <fullName evidence="4">Patatin-like phospholipase family protein</fullName>
    </submittedName>
</protein>
<dbReference type="EMBL" id="JAKEVZ010000014">
    <property type="protein sequence ID" value="MCF1752658.1"/>
    <property type="molecule type" value="Genomic_DNA"/>
</dbReference>
<dbReference type="InterPro" id="IPR002641">
    <property type="entry name" value="PNPLA_dom"/>
</dbReference>
<dbReference type="SUPFAM" id="SSF52151">
    <property type="entry name" value="FabD/lysophospholipase-like"/>
    <property type="match status" value="1"/>
</dbReference>
<dbReference type="PROSITE" id="PS51635">
    <property type="entry name" value="PNPLA"/>
    <property type="match status" value="1"/>
</dbReference>
<keyword evidence="2" id="KW-0442">Lipid degradation</keyword>
<evidence type="ECO:0000313" key="5">
    <source>
        <dbReference type="Proteomes" id="UP001201449"/>
    </source>
</evidence>
<evidence type="ECO:0000256" key="1">
    <source>
        <dbReference type="ARBA" id="ARBA00023098"/>
    </source>
</evidence>
<evidence type="ECO:0000256" key="2">
    <source>
        <dbReference type="PROSITE-ProRule" id="PRU01161"/>
    </source>
</evidence>
<organism evidence="4 5">
    <name type="scientific">Mariniradius sediminis</name>
    <dbReference type="NCBI Taxonomy" id="2909237"/>
    <lineage>
        <taxon>Bacteria</taxon>
        <taxon>Pseudomonadati</taxon>
        <taxon>Bacteroidota</taxon>
        <taxon>Cytophagia</taxon>
        <taxon>Cytophagales</taxon>
        <taxon>Cyclobacteriaceae</taxon>
        <taxon>Mariniradius</taxon>
    </lineage>
</organism>
<dbReference type="RefSeq" id="WP_234862520.1">
    <property type="nucleotide sequence ID" value="NZ_JAKEVZ010000014.1"/>
</dbReference>
<dbReference type="Gene3D" id="3.40.1090.10">
    <property type="entry name" value="Cytosolic phospholipase A2 catalytic domain"/>
    <property type="match status" value="1"/>
</dbReference>
<reference evidence="4 5" key="1">
    <citation type="submission" date="2022-01" db="EMBL/GenBank/DDBJ databases">
        <title>Mariniradius saccharolyticus sp. nov., isolated from sediment of a river.</title>
        <authorList>
            <person name="Liu H."/>
        </authorList>
    </citation>
    <scope>NUCLEOTIDE SEQUENCE [LARGE SCALE GENOMIC DNA]</scope>
    <source>
        <strain evidence="4 5">RY-2</strain>
    </source>
</reference>
<feature type="short sequence motif" description="GXSXG" evidence="2">
    <location>
        <begin position="43"/>
        <end position="47"/>
    </location>
</feature>
<accession>A0ABS9BXE1</accession>
<comment type="caution">
    <text evidence="4">The sequence shown here is derived from an EMBL/GenBank/DDBJ whole genome shotgun (WGS) entry which is preliminary data.</text>
</comment>
<evidence type="ECO:0000313" key="4">
    <source>
        <dbReference type="EMBL" id="MCF1752658.1"/>
    </source>
</evidence>
<name>A0ABS9BXE1_9BACT</name>
<comment type="caution">
    <text evidence="2">Lacks conserved residue(s) required for the propagation of feature annotation.</text>
</comment>
<feature type="active site" description="Proton acceptor" evidence="2">
    <location>
        <position position="169"/>
    </location>
</feature>
<keyword evidence="1 2" id="KW-0443">Lipid metabolism</keyword>
<dbReference type="Pfam" id="PF01734">
    <property type="entry name" value="Patatin"/>
    <property type="match status" value="1"/>
</dbReference>
<keyword evidence="2" id="KW-0378">Hydrolase</keyword>
<dbReference type="Proteomes" id="UP001201449">
    <property type="component" value="Unassembled WGS sequence"/>
</dbReference>
<proteinExistence type="predicted"/>
<gene>
    <name evidence="4" type="ORF">L0U89_16490</name>
</gene>
<dbReference type="InterPro" id="IPR016035">
    <property type="entry name" value="Acyl_Trfase/lysoPLipase"/>
</dbReference>